<evidence type="ECO:0000256" key="1">
    <source>
        <dbReference type="SAM" id="MobiDB-lite"/>
    </source>
</evidence>
<accession>A0A4R9BWT3</accession>
<keyword evidence="3" id="KW-1185">Reference proteome</keyword>
<feature type="region of interest" description="Disordered" evidence="1">
    <location>
        <begin position="83"/>
        <end position="105"/>
    </location>
</feature>
<gene>
    <name evidence="2" type="ORF">E3T61_06495</name>
</gene>
<comment type="caution">
    <text evidence="2">The sequence shown here is derived from an EMBL/GenBank/DDBJ whole genome shotgun (WGS) entry which is preliminary data.</text>
</comment>
<dbReference type="RefSeq" id="WP_134640086.1">
    <property type="nucleotide sequence ID" value="NZ_SOHM01000012.1"/>
</dbReference>
<reference evidence="2 3" key="1">
    <citation type="submission" date="2019-03" db="EMBL/GenBank/DDBJ databases">
        <title>Genomics of glacier-inhabiting Cryobacterium strains.</title>
        <authorList>
            <person name="Liu Q."/>
            <person name="Xin Y.-H."/>
        </authorList>
    </citation>
    <scope>NUCLEOTIDE SEQUENCE [LARGE SCALE GENOMIC DNA]</scope>
    <source>
        <strain evidence="2 3">Sr59</strain>
    </source>
</reference>
<dbReference type="AlphaFoldDB" id="A0A4R9BWT3"/>
<evidence type="ECO:0000313" key="2">
    <source>
        <dbReference type="EMBL" id="TFD91965.1"/>
    </source>
</evidence>
<name>A0A4R9BWT3_9MICO</name>
<sequence>MALFKRRPADAQAAAPTGAAGAFGVGMQVVVRLDRSRYPDSMVEDPIGVITAPGELVGSALYAPVVGKEAVWVVHFEEPFYGLDGSGPHESARVSQRSLEAAPES</sequence>
<organism evidence="2 3">
    <name type="scientific">Cryobacterium lactosi</name>
    <dbReference type="NCBI Taxonomy" id="1259202"/>
    <lineage>
        <taxon>Bacteria</taxon>
        <taxon>Bacillati</taxon>
        <taxon>Actinomycetota</taxon>
        <taxon>Actinomycetes</taxon>
        <taxon>Micrococcales</taxon>
        <taxon>Microbacteriaceae</taxon>
        <taxon>Cryobacterium</taxon>
    </lineage>
</organism>
<dbReference type="EMBL" id="SOHM01000012">
    <property type="protein sequence ID" value="TFD91965.1"/>
    <property type="molecule type" value="Genomic_DNA"/>
</dbReference>
<dbReference type="OrthoDB" id="3543799at2"/>
<protein>
    <submittedName>
        <fullName evidence="2">Uncharacterized protein</fullName>
    </submittedName>
</protein>
<dbReference type="Proteomes" id="UP000298468">
    <property type="component" value="Unassembled WGS sequence"/>
</dbReference>
<proteinExistence type="predicted"/>
<evidence type="ECO:0000313" key="3">
    <source>
        <dbReference type="Proteomes" id="UP000298468"/>
    </source>
</evidence>